<comment type="subcellular location">
    <subcellularLocation>
        <location evidence="1">Cell membrane</location>
        <topology evidence="1">Multi-pass membrane protein</topology>
    </subcellularLocation>
</comment>
<feature type="transmembrane region" description="Helical" evidence="8">
    <location>
        <begin position="21"/>
        <end position="44"/>
    </location>
</feature>
<sequence>MIAYDPKNWTIFLRYVLPSSGSVLFLVWPQVLLTFVTSVIIVIVNEHSSGSDSARTGVVVPPNAHKLVGSTLAFLIVLRSRLALVRYGEARMWLGKMSKAVRNVSREISDYESSLLAMELSRYLRLFMALTRLQLRDETHLFGNPKYVAPELYTADEKKILEGVARRPLKILGWMEATVDAMSQAGLISQFREFQFVTHIETLGQSFQGSNKIRALQLPLPYAQLLTYFLGLYVYTLPFVLVATMGRATPIVAGLFAIILFGINSVAKQLADPYGYDANDLPIDQLENAVAEDVQYDLHRNGHVATEGNIRLDIDTEYSSKSVDLIDTSDDGLMV</sequence>
<proteinExistence type="predicted"/>
<keyword evidence="2" id="KW-0813">Transport</keyword>
<dbReference type="OrthoDB" id="1368at2759"/>
<dbReference type="PANTHER" id="PTHR33281">
    <property type="entry name" value="UPF0187 PROTEIN YNEE"/>
    <property type="match status" value="1"/>
</dbReference>
<evidence type="ECO:0000256" key="6">
    <source>
        <dbReference type="ARBA" id="ARBA00023065"/>
    </source>
</evidence>
<dbReference type="RefSeq" id="XP_013761997.1">
    <property type="nucleotide sequence ID" value="XM_013906543.1"/>
</dbReference>
<keyword evidence="4 8" id="KW-0812">Transmembrane</keyword>
<dbReference type="Proteomes" id="UP000054408">
    <property type="component" value="Unassembled WGS sequence"/>
</dbReference>
<dbReference type="AlphaFoldDB" id="A0A0L0DQI8"/>
<feature type="transmembrane region" description="Helical" evidence="8">
    <location>
        <begin position="64"/>
        <end position="84"/>
    </location>
</feature>
<keyword evidence="6" id="KW-0406">Ion transport</keyword>
<dbReference type="STRING" id="461836.A0A0L0DQI8"/>
<dbReference type="PANTHER" id="PTHR33281:SF19">
    <property type="entry name" value="VOLTAGE-DEPENDENT ANION CHANNEL-FORMING PROTEIN YNEE"/>
    <property type="match status" value="1"/>
</dbReference>
<organism evidence="9 10">
    <name type="scientific">Thecamonas trahens ATCC 50062</name>
    <dbReference type="NCBI Taxonomy" id="461836"/>
    <lineage>
        <taxon>Eukaryota</taxon>
        <taxon>Apusozoa</taxon>
        <taxon>Apusomonadida</taxon>
        <taxon>Apusomonadidae</taxon>
        <taxon>Thecamonas</taxon>
    </lineage>
</organism>
<keyword evidence="3" id="KW-1003">Cell membrane</keyword>
<feature type="transmembrane region" description="Helical" evidence="8">
    <location>
        <begin position="248"/>
        <end position="267"/>
    </location>
</feature>
<dbReference type="GO" id="GO:0005254">
    <property type="term" value="F:chloride channel activity"/>
    <property type="evidence" value="ECO:0007669"/>
    <property type="project" value="InterPro"/>
</dbReference>
<evidence type="ECO:0000313" key="10">
    <source>
        <dbReference type="Proteomes" id="UP000054408"/>
    </source>
</evidence>
<feature type="transmembrane region" description="Helical" evidence="8">
    <location>
        <begin position="222"/>
        <end position="242"/>
    </location>
</feature>
<gene>
    <name evidence="9" type="ORF">AMSG_01394</name>
</gene>
<accession>A0A0L0DQI8</accession>
<evidence type="ECO:0000256" key="1">
    <source>
        <dbReference type="ARBA" id="ARBA00004651"/>
    </source>
</evidence>
<dbReference type="GeneID" id="25561144"/>
<evidence type="ECO:0000256" key="3">
    <source>
        <dbReference type="ARBA" id="ARBA00022475"/>
    </source>
</evidence>
<evidence type="ECO:0000313" key="9">
    <source>
        <dbReference type="EMBL" id="KNC53683.1"/>
    </source>
</evidence>
<reference evidence="9 10" key="1">
    <citation type="submission" date="2010-05" db="EMBL/GenBank/DDBJ databases">
        <title>The Genome Sequence of Thecamonas trahens ATCC 50062.</title>
        <authorList>
            <consortium name="The Broad Institute Genome Sequencing Platform"/>
            <person name="Russ C."/>
            <person name="Cuomo C."/>
            <person name="Shea T."/>
            <person name="Young S.K."/>
            <person name="Zeng Q."/>
            <person name="Koehrsen M."/>
            <person name="Haas B."/>
            <person name="Borodovsky M."/>
            <person name="Guigo R."/>
            <person name="Alvarado L."/>
            <person name="Berlin A."/>
            <person name="Bochicchio J."/>
            <person name="Borenstein D."/>
            <person name="Chapman S."/>
            <person name="Chen Z."/>
            <person name="Freedman E."/>
            <person name="Gellesch M."/>
            <person name="Goldberg J."/>
            <person name="Griggs A."/>
            <person name="Gujja S."/>
            <person name="Heilman E."/>
            <person name="Heiman D."/>
            <person name="Hepburn T."/>
            <person name="Howarth C."/>
            <person name="Jen D."/>
            <person name="Larson L."/>
            <person name="Mehta T."/>
            <person name="Park D."/>
            <person name="Pearson M."/>
            <person name="Roberts A."/>
            <person name="Saif S."/>
            <person name="Shenoy N."/>
            <person name="Sisk P."/>
            <person name="Stolte C."/>
            <person name="Sykes S."/>
            <person name="Thomson T."/>
            <person name="Walk T."/>
            <person name="White J."/>
            <person name="Yandava C."/>
            <person name="Burger G."/>
            <person name="Gray M.W."/>
            <person name="Holland P.W.H."/>
            <person name="King N."/>
            <person name="Lang F.B.F."/>
            <person name="Roger A.J."/>
            <person name="Ruiz-Trillo I."/>
            <person name="Lander E."/>
            <person name="Nusbaum C."/>
        </authorList>
    </citation>
    <scope>NUCLEOTIDE SEQUENCE [LARGE SCALE GENOMIC DNA]</scope>
    <source>
        <strain evidence="9 10">ATCC 50062</strain>
    </source>
</reference>
<keyword evidence="5 8" id="KW-1133">Transmembrane helix</keyword>
<keyword evidence="10" id="KW-1185">Reference proteome</keyword>
<dbReference type="GO" id="GO:0005886">
    <property type="term" value="C:plasma membrane"/>
    <property type="evidence" value="ECO:0007669"/>
    <property type="project" value="UniProtKB-SubCell"/>
</dbReference>
<protein>
    <submittedName>
        <fullName evidence="9">Uncharacterized protein</fullName>
    </submittedName>
</protein>
<keyword evidence="7 8" id="KW-0472">Membrane</keyword>
<dbReference type="InterPro" id="IPR044669">
    <property type="entry name" value="YneE/VCCN1/2-like"/>
</dbReference>
<name>A0A0L0DQI8_THETB</name>
<evidence type="ECO:0000256" key="2">
    <source>
        <dbReference type="ARBA" id="ARBA00022448"/>
    </source>
</evidence>
<dbReference type="Pfam" id="PF25539">
    <property type="entry name" value="Bestrophin_2"/>
    <property type="match status" value="1"/>
</dbReference>
<evidence type="ECO:0000256" key="8">
    <source>
        <dbReference type="SAM" id="Phobius"/>
    </source>
</evidence>
<evidence type="ECO:0000256" key="7">
    <source>
        <dbReference type="ARBA" id="ARBA00023136"/>
    </source>
</evidence>
<dbReference type="EMBL" id="GL349437">
    <property type="protein sequence ID" value="KNC53683.1"/>
    <property type="molecule type" value="Genomic_DNA"/>
</dbReference>
<dbReference type="OMA" id="PRIFCEL"/>
<evidence type="ECO:0000256" key="4">
    <source>
        <dbReference type="ARBA" id="ARBA00022692"/>
    </source>
</evidence>
<evidence type="ECO:0000256" key="5">
    <source>
        <dbReference type="ARBA" id="ARBA00022989"/>
    </source>
</evidence>